<dbReference type="PANTHER" id="PTHR40111">
    <property type="entry name" value="CEPHALOSPORIN-C DEACETYLASE"/>
    <property type="match status" value="1"/>
</dbReference>
<dbReference type="InterPro" id="IPR029058">
    <property type="entry name" value="AB_hydrolase_fold"/>
</dbReference>
<name>A0A939QHF8_9MICO</name>
<comment type="caution">
    <text evidence="4">The sequence shown here is derived from an EMBL/GenBank/DDBJ whole genome shotgun (WGS) entry which is preliminary data.</text>
</comment>
<keyword evidence="5" id="KW-1185">Reference proteome</keyword>
<evidence type="ECO:0000256" key="2">
    <source>
        <dbReference type="PIRSR" id="PIRSR639069-2"/>
    </source>
</evidence>
<dbReference type="GO" id="GO:0005976">
    <property type="term" value="P:polysaccharide metabolic process"/>
    <property type="evidence" value="ECO:0007669"/>
    <property type="project" value="TreeGrafter"/>
</dbReference>
<protein>
    <submittedName>
        <fullName evidence="4">Acetylxylan esterase</fullName>
    </submittedName>
</protein>
<dbReference type="InterPro" id="IPR008391">
    <property type="entry name" value="AXE1_dom"/>
</dbReference>
<feature type="active site" description="Nucleophile" evidence="1">
    <location>
        <position position="184"/>
    </location>
</feature>
<sequence>MALFDLPLEALREYRSSVREPHDFDAFWEATIAETREAAWAARVEPVDTGLTLVNVSDVTFSGFAGDEIRAWWTVPADREPTAVIVEFIGYSGGRGLAHEVSNWPLAGYAHLTVDTRGQGWGHWRSGHTADPHGSGSAVPGVMTRGIEDPSTYYYRRVYADALRALETARELAPGLPLLITGVSQGGGLTIAAAGLAAMNGIDVVGALPDVPFLCDFPRATTITDNNPYREIATYLAGHRGRVEQTYATLAYFDGVNFARRASAPTLFSTALMDPTCPPSTVFGAFNAWGSDEKDIEVYPFNDHEGGGSYQRAVQLGWVAQRLA</sequence>
<feature type="active site" description="Charge relay system" evidence="1">
    <location>
        <position position="274"/>
    </location>
</feature>
<dbReference type="Proteomes" id="UP000680132">
    <property type="component" value="Unassembled WGS sequence"/>
</dbReference>
<dbReference type="SUPFAM" id="SSF53474">
    <property type="entry name" value="alpha/beta-Hydrolases"/>
    <property type="match status" value="1"/>
</dbReference>
<evidence type="ECO:0000256" key="1">
    <source>
        <dbReference type="PIRSR" id="PIRSR639069-1"/>
    </source>
</evidence>
<dbReference type="GO" id="GO:0052689">
    <property type="term" value="F:carboxylic ester hydrolase activity"/>
    <property type="evidence" value="ECO:0007669"/>
    <property type="project" value="TreeGrafter"/>
</dbReference>
<reference evidence="4" key="1">
    <citation type="submission" date="2021-03" db="EMBL/GenBank/DDBJ databases">
        <title>Microbacterium sp. nov., a novel actinobacterium isolated from cow dung.</title>
        <authorList>
            <person name="Zhang L."/>
        </authorList>
    </citation>
    <scope>NUCLEOTIDE SEQUENCE</scope>
    <source>
        <strain evidence="4">NEAU-LLB</strain>
    </source>
</reference>
<dbReference type="RefSeq" id="WP_208499651.1">
    <property type="nucleotide sequence ID" value="NZ_JAGFOA010000001.1"/>
</dbReference>
<dbReference type="EMBL" id="JAGFOA010000001">
    <property type="protein sequence ID" value="MBO3662105.1"/>
    <property type="molecule type" value="Genomic_DNA"/>
</dbReference>
<evidence type="ECO:0000313" key="5">
    <source>
        <dbReference type="Proteomes" id="UP000680132"/>
    </source>
</evidence>
<feature type="binding site" evidence="2">
    <location>
        <position position="91"/>
    </location>
    <ligand>
        <name>substrate</name>
    </ligand>
</feature>
<proteinExistence type="predicted"/>
<evidence type="ECO:0000259" key="3">
    <source>
        <dbReference type="Pfam" id="PF05448"/>
    </source>
</evidence>
<feature type="active site" description="Charge relay system" evidence="1">
    <location>
        <position position="304"/>
    </location>
</feature>
<feature type="domain" description="Acetyl xylan esterase" evidence="3">
    <location>
        <begin position="1"/>
        <end position="320"/>
    </location>
</feature>
<dbReference type="Pfam" id="PF05448">
    <property type="entry name" value="AXE1"/>
    <property type="match status" value="1"/>
</dbReference>
<dbReference type="PANTHER" id="PTHR40111:SF1">
    <property type="entry name" value="CEPHALOSPORIN-C DEACETYLASE"/>
    <property type="match status" value="1"/>
</dbReference>
<organism evidence="4 5">
    <name type="scientific">Microbacterium stercoris</name>
    <dbReference type="NCBI Taxonomy" id="2820289"/>
    <lineage>
        <taxon>Bacteria</taxon>
        <taxon>Bacillati</taxon>
        <taxon>Actinomycetota</taxon>
        <taxon>Actinomycetes</taxon>
        <taxon>Micrococcales</taxon>
        <taxon>Microbacteriaceae</taxon>
        <taxon>Microbacterium</taxon>
    </lineage>
</organism>
<dbReference type="AlphaFoldDB" id="A0A939QHF8"/>
<evidence type="ECO:0000313" key="4">
    <source>
        <dbReference type="EMBL" id="MBO3662105.1"/>
    </source>
</evidence>
<dbReference type="InterPro" id="IPR039069">
    <property type="entry name" value="CE7"/>
</dbReference>
<accession>A0A939QHF8</accession>
<dbReference type="Gene3D" id="3.40.50.1820">
    <property type="entry name" value="alpha/beta hydrolase"/>
    <property type="match status" value="1"/>
</dbReference>
<gene>
    <name evidence="4" type="ORF">J5V96_01110</name>
</gene>